<evidence type="ECO:0000313" key="2">
    <source>
        <dbReference type="EMBL" id="SHL72464.1"/>
    </source>
</evidence>
<comment type="caution">
    <text evidence="1">The sequence shown here is derived from an EMBL/GenBank/DDBJ whole genome shotgun (WGS) entry which is preliminary data.</text>
</comment>
<evidence type="ECO:0000313" key="1">
    <source>
        <dbReference type="EMBL" id="OXB00225.1"/>
    </source>
</evidence>
<dbReference type="EMBL" id="FRBX01000001">
    <property type="protein sequence ID" value="SHL72464.1"/>
    <property type="molecule type" value="Genomic_DNA"/>
</dbReference>
<name>A0AB36NWD9_9FLAO</name>
<dbReference type="AlphaFoldDB" id="A0AB36NWD9"/>
<reference evidence="2 3" key="2">
    <citation type="submission" date="2016-11" db="EMBL/GenBank/DDBJ databases">
        <authorList>
            <person name="Varghese N."/>
            <person name="Submissions S."/>
        </authorList>
    </citation>
    <scope>NUCLEOTIDE SEQUENCE [LARGE SCALE GENOMIC DNA]</scope>
    <source>
        <strain evidence="2 3">DSM 6368</strain>
    </source>
</reference>
<gene>
    <name evidence="1" type="ORF">B0A72_20235</name>
    <name evidence="2" type="ORF">SAMN05444387_1338</name>
</gene>
<evidence type="ECO:0000313" key="4">
    <source>
        <dbReference type="Proteomes" id="UP000198431"/>
    </source>
</evidence>
<reference evidence="1 4" key="1">
    <citation type="submission" date="2016-11" db="EMBL/GenBank/DDBJ databases">
        <title>Whole genomes of Flavobacteriaceae.</title>
        <authorList>
            <person name="Stine C."/>
            <person name="Li C."/>
            <person name="Tadesse D."/>
        </authorList>
    </citation>
    <scope>NUCLEOTIDE SEQUENCE [LARGE SCALE GENOMIC DNA]</scope>
    <source>
        <strain evidence="1 4">ATCC 19366</strain>
    </source>
</reference>
<dbReference type="InterPro" id="IPR016024">
    <property type="entry name" value="ARM-type_fold"/>
</dbReference>
<dbReference type="PANTHER" id="PTHR41291:SF1">
    <property type="entry name" value="DNA ALKYLATION REPAIR PROTEIN"/>
    <property type="match status" value="1"/>
</dbReference>
<sequence length="221" mass="25327">MKIQEILEQLKMLSNEKMIAHNKKFGAGDNQFGVKMGDIRALAKKIKTNHELALELWDTENVDARFLATLLIDPKKITKEEINRLVKSEKFPHVADWLYTNVIKPYPDNEALRIEWMQTKDIMQARAGWSLTSGAVVRNPDILDLPALLDRIESEMPKAAPEVQWTMNNTLANIGINHPQYRERALSIGEKLGIYRDYPVSKGCTSPFAPIWINEMVSRQK</sequence>
<keyword evidence="3" id="KW-1185">Reference proteome</keyword>
<dbReference type="CDD" id="cd06561">
    <property type="entry name" value="AlkD_like"/>
    <property type="match status" value="1"/>
</dbReference>
<dbReference type="Pfam" id="PF08713">
    <property type="entry name" value="DNA_alkylation"/>
    <property type="match status" value="1"/>
</dbReference>
<evidence type="ECO:0000313" key="3">
    <source>
        <dbReference type="Proteomes" id="UP000184216"/>
    </source>
</evidence>
<dbReference type="Proteomes" id="UP000184216">
    <property type="component" value="Unassembled WGS sequence"/>
</dbReference>
<dbReference type="Proteomes" id="UP000198431">
    <property type="component" value="Unassembled WGS sequence"/>
</dbReference>
<protein>
    <submittedName>
        <fullName evidence="2">3-methyladenine DNA glycosylase AlkD</fullName>
    </submittedName>
    <submittedName>
        <fullName evidence="1">DNA alkylation repair protein</fullName>
    </submittedName>
</protein>
<dbReference type="InterPro" id="IPR014825">
    <property type="entry name" value="DNA_alkylation"/>
</dbReference>
<dbReference type="RefSeq" id="WP_073394216.1">
    <property type="nucleotide sequence ID" value="NZ_FRBX01000001.1"/>
</dbReference>
<organism evidence="1 4">
    <name type="scientific">Flavobacterium pectinovorum</name>
    <dbReference type="NCBI Taxonomy" id="29533"/>
    <lineage>
        <taxon>Bacteria</taxon>
        <taxon>Pseudomonadati</taxon>
        <taxon>Bacteroidota</taxon>
        <taxon>Flavobacteriia</taxon>
        <taxon>Flavobacteriales</taxon>
        <taxon>Flavobacteriaceae</taxon>
        <taxon>Flavobacterium</taxon>
    </lineage>
</organism>
<proteinExistence type="predicted"/>
<dbReference type="PANTHER" id="PTHR41291">
    <property type="entry name" value="DNA ALKYLATION REPAIR PROTEIN"/>
    <property type="match status" value="1"/>
</dbReference>
<dbReference type="EMBL" id="MUHB01000024">
    <property type="protein sequence ID" value="OXB00225.1"/>
    <property type="molecule type" value="Genomic_DNA"/>
</dbReference>
<dbReference type="Gene3D" id="1.25.10.90">
    <property type="match status" value="1"/>
</dbReference>
<dbReference type="SUPFAM" id="SSF48371">
    <property type="entry name" value="ARM repeat"/>
    <property type="match status" value="1"/>
</dbReference>
<accession>A0AB36NWD9</accession>